<accession>A0A560JGY6</accession>
<feature type="region of interest" description="Disordered" evidence="1">
    <location>
        <begin position="1"/>
        <end position="55"/>
    </location>
</feature>
<organism evidence="2 3">
    <name type="scientific">Nitrospirillum amazonense</name>
    <dbReference type="NCBI Taxonomy" id="28077"/>
    <lineage>
        <taxon>Bacteria</taxon>
        <taxon>Pseudomonadati</taxon>
        <taxon>Pseudomonadota</taxon>
        <taxon>Alphaproteobacteria</taxon>
        <taxon>Rhodospirillales</taxon>
        <taxon>Azospirillaceae</taxon>
        <taxon>Nitrospirillum</taxon>
    </lineage>
</organism>
<dbReference type="Proteomes" id="UP000320516">
    <property type="component" value="Unassembled WGS sequence"/>
</dbReference>
<evidence type="ECO:0000313" key="3">
    <source>
        <dbReference type="Proteomes" id="UP000320516"/>
    </source>
</evidence>
<reference evidence="2 3" key="1">
    <citation type="submission" date="2019-06" db="EMBL/GenBank/DDBJ databases">
        <title>Genomic Encyclopedia of Type Strains, Phase IV (KMG-V): Genome sequencing to study the core and pangenomes of soil and plant-associated prokaryotes.</title>
        <authorList>
            <person name="Whitman W."/>
        </authorList>
    </citation>
    <scope>NUCLEOTIDE SEQUENCE [LARGE SCALE GENOMIC DNA]</scope>
    <source>
        <strain evidence="2 3">BR 12005</strain>
    </source>
</reference>
<proteinExistence type="predicted"/>
<comment type="caution">
    <text evidence="2">The sequence shown here is derived from an EMBL/GenBank/DDBJ whole genome shotgun (WGS) entry which is preliminary data.</text>
</comment>
<feature type="compositionally biased region" description="Basic and acidic residues" evidence="1">
    <location>
        <begin position="15"/>
        <end position="32"/>
    </location>
</feature>
<dbReference type="EMBL" id="VITV01000014">
    <property type="protein sequence ID" value="TWB67610.1"/>
    <property type="molecule type" value="Genomic_DNA"/>
</dbReference>
<name>A0A560JGY6_9PROT</name>
<dbReference type="AlphaFoldDB" id="A0A560JGY6"/>
<gene>
    <name evidence="2" type="ORF">FBZ87_11439</name>
</gene>
<sequence length="55" mass="5622">MAATAVLASKVLHVGHQDGGRHDGDRGRRDLDDSLSSHAMGLRPASPSEDAGGDA</sequence>
<evidence type="ECO:0000313" key="2">
    <source>
        <dbReference type="EMBL" id="TWB67610.1"/>
    </source>
</evidence>
<protein>
    <submittedName>
        <fullName evidence="2">Uncharacterized protein</fullName>
    </submittedName>
</protein>
<evidence type="ECO:0000256" key="1">
    <source>
        <dbReference type="SAM" id="MobiDB-lite"/>
    </source>
</evidence>